<evidence type="ECO:0000313" key="4">
    <source>
        <dbReference type="Proteomes" id="UP000215453"/>
    </source>
</evidence>
<protein>
    <recommendedName>
        <fullName evidence="5">RING-type domain-containing protein</fullName>
    </recommendedName>
</protein>
<feature type="signal peptide" evidence="2">
    <location>
        <begin position="1"/>
        <end position="28"/>
    </location>
</feature>
<keyword evidence="1" id="KW-0472">Membrane</keyword>
<proteinExistence type="predicted"/>
<feature type="transmembrane region" description="Helical" evidence="1">
    <location>
        <begin position="151"/>
        <end position="174"/>
    </location>
</feature>
<evidence type="ECO:0000256" key="2">
    <source>
        <dbReference type="SAM" id="SignalP"/>
    </source>
</evidence>
<dbReference type="SUPFAM" id="SSF57850">
    <property type="entry name" value="RING/U-box"/>
    <property type="match status" value="1"/>
</dbReference>
<reference evidence="3 4" key="1">
    <citation type="submission" date="2016-10" db="EMBL/GenBank/DDBJ databases">
        <authorList>
            <person name="Varghese N."/>
        </authorList>
    </citation>
    <scope>NUCLEOTIDE SEQUENCE [LARGE SCALE GENOMIC DNA]</scope>
</reference>
<feature type="transmembrane region" description="Helical" evidence="1">
    <location>
        <begin position="109"/>
        <end position="130"/>
    </location>
</feature>
<dbReference type="EMBL" id="LT882676">
    <property type="protein sequence ID" value="SMY18665.1"/>
    <property type="molecule type" value="Genomic_DNA"/>
</dbReference>
<sequence length="206" mass="23024">MTLSEFLSFAYLLLLILLLTASRTTIFGDCPLCGNHFHGPVCIRCDCIACEGCFRAHLALQDDRPLCPDVIFLALSHRLRMRAFKQETMLQQVEGALWLAIARFLLTQLLMTVVTPLVVYMNLLCLEFYIHHLTAAVLVRCNIDQRTDRSQWALGLMMAVSTGGAPVLAAFGIGEEGQRFAIKLLDCAVWLPLALLWVLGKVSEKK</sequence>
<accession>A0A1Y6L2Z5</accession>
<name>A0A1Y6L2Z5_ZYMTR</name>
<gene>
    <name evidence="3" type="ORF">ZT1A5_G100</name>
</gene>
<evidence type="ECO:0000313" key="3">
    <source>
        <dbReference type="EMBL" id="SMY18665.1"/>
    </source>
</evidence>
<evidence type="ECO:0000256" key="1">
    <source>
        <dbReference type="SAM" id="Phobius"/>
    </source>
</evidence>
<dbReference type="Proteomes" id="UP000215453">
    <property type="component" value="Chromosome 1"/>
</dbReference>
<keyword evidence="2" id="KW-0732">Signal</keyword>
<dbReference type="AlphaFoldDB" id="A0A1Y6L2Z5"/>
<feature type="transmembrane region" description="Helical" evidence="1">
    <location>
        <begin position="180"/>
        <end position="200"/>
    </location>
</feature>
<evidence type="ECO:0008006" key="5">
    <source>
        <dbReference type="Google" id="ProtNLM"/>
    </source>
</evidence>
<feature type="chain" id="PRO_5012622134" description="RING-type domain-containing protein" evidence="2">
    <location>
        <begin position="29"/>
        <end position="206"/>
    </location>
</feature>
<keyword evidence="1" id="KW-1133">Transmembrane helix</keyword>
<organism evidence="3 4">
    <name type="scientific">Zymoseptoria tritici ST99CH_1A5</name>
    <dbReference type="NCBI Taxonomy" id="1276529"/>
    <lineage>
        <taxon>Eukaryota</taxon>
        <taxon>Fungi</taxon>
        <taxon>Dikarya</taxon>
        <taxon>Ascomycota</taxon>
        <taxon>Pezizomycotina</taxon>
        <taxon>Dothideomycetes</taxon>
        <taxon>Dothideomycetidae</taxon>
        <taxon>Mycosphaerellales</taxon>
        <taxon>Mycosphaerellaceae</taxon>
        <taxon>Zymoseptoria</taxon>
    </lineage>
</organism>
<keyword evidence="1" id="KW-0812">Transmembrane</keyword>